<evidence type="ECO:0000313" key="3">
    <source>
        <dbReference type="EMBL" id="CDW56199.1"/>
    </source>
</evidence>
<dbReference type="InterPro" id="IPR050235">
    <property type="entry name" value="CK1_Ser-Thr_kinase"/>
</dbReference>
<dbReference type="GO" id="GO:0004672">
    <property type="term" value="F:protein kinase activity"/>
    <property type="evidence" value="ECO:0007669"/>
    <property type="project" value="InterPro"/>
</dbReference>
<keyword evidence="3" id="KW-0418">Kinase</keyword>
<dbReference type="SMART" id="SM00220">
    <property type="entry name" value="S_TKc"/>
    <property type="match status" value="1"/>
</dbReference>
<evidence type="ECO:0000313" key="4">
    <source>
        <dbReference type="Proteomes" id="UP000030665"/>
    </source>
</evidence>
<dbReference type="InterPro" id="IPR011009">
    <property type="entry name" value="Kinase-like_dom_sf"/>
</dbReference>
<reference evidence="3" key="2">
    <citation type="submission" date="2014-03" db="EMBL/GenBank/DDBJ databases">
        <title>The whipworm genome and dual-species transcriptomics of an intimate host-pathogen interaction.</title>
        <authorList>
            <person name="Foth B.J."/>
            <person name="Tsai I.J."/>
            <person name="Reid A.J."/>
            <person name="Bancroft A.J."/>
            <person name="Nichol S."/>
            <person name="Tracey A."/>
            <person name="Holroyd N."/>
            <person name="Cotton J.A."/>
            <person name="Stanley E.J."/>
            <person name="Zarowiecki M."/>
            <person name="Liu J.Z."/>
            <person name="Huckvale T."/>
            <person name="Cooper P.J."/>
            <person name="Grencis R.K."/>
            <person name="Berriman M."/>
        </authorList>
    </citation>
    <scope>NUCLEOTIDE SEQUENCE [LARGE SCALE GENOMIC DNA]</scope>
</reference>
<dbReference type="InterPro" id="IPR000719">
    <property type="entry name" value="Prot_kinase_dom"/>
</dbReference>
<dbReference type="Pfam" id="PF00069">
    <property type="entry name" value="Pkinase"/>
    <property type="match status" value="1"/>
</dbReference>
<keyword evidence="1" id="KW-0547">Nucleotide-binding</keyword>
<keyword evidence="3" id="KW-0808">Transferase</keyword>
<dbReference type="PANTHER" id="PTHR11909">
    <property type="entry name" value="CASEIN KINASE-RELATED"/>
    <property type="match status" value="1"/>
</dbReference>
<evidence type="ECO:0000259" key="2">
    <source>
        <dbReference type="PROSITE" id="PS50011"/>
    </source>
</evidence>
<evidence type="ECO:0000256" key="1">
    <source>
        <dbReference type="PROSITE-ProRule" id="PRU10141"/>
    </source>
</evidence>
<protein>
    <submittedName>
        <fullName evidence="3">Pkinase domain containing protein</fullName>
    </submittedName>
</protein>
<dbReference type="GO" id="GO:0005524">
    <property type="term" value="F:ATP binding"/>
    <property type="evidence" value="ECO:0007669"/>
    <property type="project" value="UniProtKB-UniRule"/>
</dbReference>
<proteinExistence type="predicted"/>
<dbReference type="PROSITE" id="PS00107">
    <property type="entry name" value="PROTEIN_KINASE_ATP"/>
    <property type="match status" value="1"/>
</dbReference>
<dbReference type="EMBL" id="HG806017">
    <property type="protein sequence ID" value="CDW56199.1"/>
    <property type="molecule type" value="Genomic_DNA"/>
</dbReference>
<feature type="domain" description="Protein kinase" evidence="2">
    <location>
        <begin position="20"/>
        <end position="297"/>
    </location>
</feature>
<organism evidence="3 4">
    <name type="scientific">Trichuris trichiura</name>
    <name type="common">Whipworm</name>
    <name type="synonym">Trichocephalus trichiurus</name>
    <dbReference type="NCBI Taxonomy" id="36087"/>
    <lineage>
        <taxon>Eukaryota</taxon>
        <taxon>Metazoa</taxon>
        <taxon>Ecdysozoa</taxon>
        <taxon>Nematoda</taxon>
        <taxon>Enoplea</taxon>
        <taxon>Dorylaimia</taxon>
        <taxon>Trichinellida</taxon>
        <taxon>Trichuridae</taxon>
        <taxon>Trichuris</taxon>
    </lineage>
</organism>
<reference evidence="3" key="1">
    <citation type="submission" date="2014-01" db="EMBL/GenBank/DDBJ databases">
        <authorList>
            <person name="Aslett M."/>
        </authorList>
    </citation>
    <scope>NUCLEOTIDE SEQUENCE</scope>
</reference>
<feature type="binding site" evidence="1">
    <location>
        <position position="49"/>
    </location>
    <ligand>
        <name>ATP</name>
        <dbReference type="ChEBI" id="CHEBI:30616"/>
    </ligand>
</feature>
<dbReference type="AlphaFoldDB" id="A0A077Z8X0"/>
<dbReference type="STRING" id="36087.A0A077Z8X0"/>
<dbReference type="Gene3D" id="1.10.510.10">
    <property type="entry name" value="Transferase(Phosphotransferase) domain 1"/>
    <property type="match status" value="1"/>
</dbReference>
<name>A0A077Z8X0_TRITR</name>
<gene>
    <name evidence="3" type="ORF">TTRE_0000447401</name>
</gene>
<keyword evidence="4" id="KW-1185">Reference proteome</keyword>
<dbReference type="Proteomes" id="UP000030665">
    <property type="component" value="Unassembled WGS sequence"/>
</dbReference>
<keyword evidence="1" id="KW-0067">ATP-binding</keyword>
<dbReference type="InterPro" id="IPR017441">
    <property type="entry name" value="Protein_kinase_ATP_BS"/>
</dbReference>
<accession>A0A077Z8X0</accession>
<dbReference type="PROSITE" id="PS50011">
    <property type="entry name" value="PROTEIN_KINASE_DOM"/>
    <property type="match status" value="1"/>
</dbReference>
<dbReference type="SUPFAM" id="SSF56112">
    <property type="entry name" value="Protein kinase-like (PK-like)"/>
    <property type="match status" value="1"/>
</dbReference>
<dbReference type="OrthoDB" id="5872528at2759"/>
<sequence>MAEDESVLSLETETTFIGRYKILKKLGGGTYGKVYEVKEIKKNKHYALKIELAGTEDSVLKVEVMIMRRFQSKHKHFTQLIEAGNWGKLNYVVMSLVGCSIDSVRKKRPTKTFSLSTTLRLGKQCLQALQDLHEVGYLHRDVKASNFALGIHPYHRRVYLIDFGLSRQFLIENNKLRPPRAQAPFRGTTVYCTIRTQEGHEQGPQDDLGSLLYTMVEMLHGSLPWSKEKDEDIMLHMKVKTPLKEIFKGFPPQVTAMYSKLKTYDYNSVIDYDYFHCCFANMLKKLHANEDDPFEWE</sequence>